<evidence type="ECO:0000256" key="7">
    <source>
        <dbReference type="SAM" id="MobiDB-lite"/>
    </source>
</evidence>
<feature type="transmembrane region" description="Helical" evidence="8">
    <location>
        <begin position="221"/>
        <end position="238"/>
    </location>
</feature>
<feature type="transmembrane region" description="Helical" evidence="8">
    <location>
        <begin position="355"/>
        <end position="375"/>
    </location>
</feature>
<evidence type="ECO:0000313" key="10">
    <source>
        <dbReference type="EMBL" id="GAA2137464.1"/>
    </source>
</evidence>
<gene>
    <name evidence="10" type="ORF">GCM10009760_18020</name>
</gene>
<dbReference type="Proteomes" id="UP001422759">
    <property type="component" value="Unassembled WGS sequence"/>
</dbReference>
<dbReference type="RefSeq" id="WP_344462635.1">
    <property type="nucleotide sequence ID" value="NZ_BAAANT010000007.1"/>
</dbReference>
<keyword evidence="3" id="KW-1003">Cell membrane</keyword>
<dbReference type="PROSITE" id="PS50850">
    <property type="entry name" value="MFS"/>
    <property type="match status" value="1"/>
</dbReference>
<feature type="compositionally biased region" description="Low complexity" evidence="7">
    <location>
        <begin position="253"/>
        <end position="274"/>
    </location>
</feature>
<comment type="subcellular location">
    <subcellularLocation>
        <location evidence="1">Cell membrane</location>
        <topology evidence="1">Multi-pass membrane protein</topology>
    </subcellularLocation>
</comment>
<organism evidence="10 11">
    <name type="scientific">Kitasatospora kazusensis</name>
    <dbReference type="NCBI Taxonomy" id="407974"/>
    <lineage>
        <taxon>Bacteria</taxon>
        <taxon>Bacillati</taxon>
        <taxon>Actinomycetota</taxon>
        <taxon>Actinomycetes</taxon>
        <taxon>Kitasatosporales</taxon>
        <taxon>Streptomycetaceae</taxon>
        <taxon>Kitasatospora</taxon>
    </lineage>
</organism>
<feature type="transmembrane region" description="Helical" evidence="8">
    <location>
        <begin position="296"/>
        <end position="318"/>
    </location>
</feature>
<evidence type="ECO:0000256" key="4">
    <source>
        <dbReference type="ARBA" id="ARBA00022692"/>
    </source>
</evidence>
<reference evidence="11" key="1">
    <citation type="journal article" date="2019" name="Int. J. Syst. Evol. Microbiol.">
        <title>The Global Catalogue of Microorganisms (GCM) 10K type strain sequencing project: providing services to taxonomists for standard genome sequencing and annotation.</title>
        <authorList>
            <consortium name="The Broad Institute Genomics Platform"/>
            <consortium name="The Broad Institute Genome Sequencing Center for Infectious Disease"/>
            <person name="Wu L."/>
            <person name="Ma J."/>
        </authorList>
    </citation>
    <scope>NUCLEOTIDE SEQUENCE [LARGE SCALE GENOMIC DNA]</scope>
    <source>
        <strain evidence="11">JCM 14560</strain>
    </source>
</reference>
<keyword evidence="6 8" id="KW-0472">Membrane</keyword>
<dbReference type="InterPro" id="IPR011701">
    <property type="entry name" value="MFS"/>
</dbReference>
<keyword evidence="5 8" id="KW-1133">Transmembrane helix</keyword>
<feature type="transmembrane region" description="Helical" evidence="8">
    <location>
        <begin position="136"/>
        <end position="163"/>
    </location>
</feature>
<dbReference type="InterPro" id="IPR020846">
    <property type="entry name" value="MFS_dom"/>
</dbReference>
<dbReference type="InterPro" id="IPR050171">
    <property type="entry name" value="MFS_Transporters"/>
</dbReference>
<name>A0ABP5KU41_9ACTN</name>
<keyword evidence="4 8" id="KW-0812">Transmembrane</keyword>
<feature type="transmembrane region" description="Helical" evidence="8">
    <location>
        <begin position="324"/>
        <end position="343"/>
    </location>
</feature>
<feature type="region of interest" description="Disordered" evidence="7">
    <location>
        <begin position="246"/>
        <end position="280"/>
    </location>
</feature>
<feature type="transmembrane region" description="Helical" evidence="8">
    <location>
        <begin position="194"/>
        <end position="215"/>
    </location>
</feature>
<feature type="transmembrane region" description="Helical" evidence="8">
    <location>
        <begin position="419"/>
        <end position="439"/>
    </location>
</feature>
<keyword evidence="11" id="KW-1185">Reference proteome</keyword>
<evidence type="ECO:0000256" key="1">
    <source>
        <dbReference type="ARBA" id="ARBA00004651"/>
    </source>
</evidence>
<evidence type="ECO:0000256" key="5">
    <source>
        <dbReference type="ARBA" id="ARBA00022989"/>
    </source>
</evidence>
<evidence type="ECO:0000256" key="3">
    <source>
        <dbReference type="ARBA" id="ARBA00022475"/>
    </source>
</evidence>
<keyword evidence="2" id="KW-0813">Transport</keyword>
<feature type="region of interest" description="Disordered" evidence="7">
    <location>
        <begin position="1"/>
        <end position="31"/>
    </location>
</feature>
<dbReference type="CDD" id="cd17329">
    <property type="entry name" value="MFS_MdtH_MDR_like"/>
    <property type="match status" value="1"/>
</dbReference>
<feature type="transmembrane region" description="Helical" evidence="8">
    <location>
        <begin position="381"/>
        <end position="407"/>
    </location>
</feature>
<evidence type="ECO:0000259" key="9">
    <source>
        <dbReference type="PROSITE" id="PS50850"/>
    </source>
</evidence>
<accession>A0ABP5KU41</accession>
<feature type="transmembrane region" description="Helical" evidence="8">
    <location>
        <begin position="69"/>
        <end position="90"/>
    </location>
</feature>
<dbReference type="PANTHER" id="PTHR23517">
    <property type="entry name" value="RESISTANCE PROTEIN MDTM, PUTATIVE-RELATED-RELATED"/>
    <property type="match status" value="1"/>
</dbReference>
<feature type="transmembrane region" description="Helical" evidence="8">
    <location>
        <begin position="445"/>
        <end position="465"/>
    </location>
</feature>
<dbReference type="InterPro" id="IPR036259">
    <property type="entry name" value="MFS_trans_sf"/>
</dbReference>
<dbReference type="Pfam" id="PF07690">
    <property type="entry name" value="MFS_1"/>
    <property type="match status" value="1"/>
</dbReference>
<feature type="domain" description="Major facilitator superfamily (MFS) profile" evidence="9">
    <location>
        <begin position="67"/>
        <end position="475"/>
    </location>
</feature>
<dbReference type="PANTHER" id="PTHR23517:SF2">
    <property type="entry name" value="MULTIDRUG RESISTANCE PROTEIN MDTH"/>
    <property type="match status" value="1"/>
</dbReference>
<dbReference type="Gene3D" id="1.20.1250.20">
    <property type="entry name" value="MFS general substrate transporter like domains"/>
    <property type="match status" value="1"/>
</dbReference>
<evidence type="ECO:0000256" key="2">
    <source>
        <dbReference type="ARBA" id="ARBA00022448"/>
    </source>
</evidence>
<comment type="caution">
    <text evidence="10">The sequence shown here is derived from an EMBL/GenBank/DDBJ whole genome shotgun (WGS) entry which is preliminary data.</text>
</comment>
<sequence>MPAPDRSAPDRSTADRSTADPDAGTDADTADAAAGSVAADTAGAIPAGPRKQVAALFAETVGGLPRAFWWLWTSTLVNRLGSFVVTFLALYLTVDRGYSASYAGLVASLFGLGAAVASVGAGVLTDRVGRRPTLLAAQLSTAVCTAVLGFTTGPVAIAVVAFLTGLSANASRPAVSAIIADTVPAEDRVRAFSLNYWAINIGFGVSAGVAGLIAVHGYLTLFLLDALSTLLCAVVVFVKVPETRPVTAPTAHPSGPTDATAPATATVTAPDGPAEPTGPRIGIGTVFRDRRFMTVVGLNLMLALVFQQGSTTLAIAMGRAGITTTQYGLVAGLNGLLIVLLQLPMTRLMRARSRTGLLVVGALLTGWGFGLSALAGSSAALFAVSVAVWTIGEIIGTPAMMSLIAELSPALARGRYQGVYSLSWSLASFLAPAAGGLLLQYAGGAAVWGACAACGTVAAAGFALLGRHPAGRAGA</sequence>
<evidence type="ECO:0000256" key="8">
    <source>
        <dbReference type="SAM" id="Phobius"/>
    </source>
</evidence>
<feature type="compositionally biased region" description="Basic and acidic residues" evidence="7">
    <location>
        <begin position="7"/>
        <end position="19"/>
    </location>
</feature>
<dbReference type="SUPFAM" id="SSF103473">
    <property type="entry name" value="MFS general substrate transporter"/>
    <property type="match status" value="1"/>
</dbReference>
<dbReference type="EMBL" id="BAAANT010000007">
    <property type="protein sequence ID" value="GAA2137464.1"/>
    <property type="molecule type" value="Genomic_DNA"/>
</dbReference>
<feature type="transmembrane region" description="Helical" evidence="8">
    <location>
        <begin position="102"/>
        <end position="124"/>
    </location>
</feature>
<protein>
    <submittedName>
        <fullName evidence="10">MFS transporter</fullName>
    </submittedName>
</protein>
<proteinExistence type="predicted"/>
<evidence type="ECO:0000313" key="11">
    <source>
        <dbReference type="Proteomes" id="UP001422759"/>
    </source>
</evidence>
<evidence type="ECO:0000256" key="6">
    <source>
        <dbReference type="ARBA" id="ARBA00023136"/>
    </source>
</evidence>